<dbReference type="AlphaFoldDB" id="A0A7F8Q3T5"/>
<sequence length="146" mass="14710">MEAATAPEAQARNSSTASVSCRSEQVAAADDEVQTLSGSVRRAPSGPPGAPGTPSCAAAAKDPGAQQPKPASLGRGRGAAAAILSLGNVLNYLDRYTVAGVLLDIQQHFGVKDRGAGLLQSGPPCWARARQPAPGQVPPASWALST</sequence>
<name>A0A7F8Q3T5_LEPWE</name>
<evidence type="ECO:0000313" key="2">
    <source>
        <dbReference type="Proteomes" id="UP000245341"/>
    </source>
</evidence>
<accession>A0A7F8Q3T5</accession>
<dbReference type="Proteomes" id="UP000245341">
    <property type="component" value="Unplaced"/>
</dbReference>
<reference evidence="3" key="1">
    <citation type="submission" date="2025-08" db="UniProtKB">
        <authorList>
            <consortium name="RefSeq"/>
        </authorList>
    </citation>
    <scope>IDENTIFICATION</scope>
    <source>
        <tissue evidence="3">Liver</tissue>
    </source>
</reference>
<organism evidence="2 3">
    <name type="scientific">Leptonychotes weddellii</name>
    <name type="common">Weddell seal</name>
    <name type="synonym">Otaria weddellii</name>
    <dbReference type="NCBI Taxonomy" id="9713"/>
    <lineage>
        <taxon>Eukaryota</taxon>
        <taxon>Metazoa</taxon>
        <taxon>Chordata</taxon>
        <taxon>Craniata</taxon>
        <taxon>Vertebrata</taxon>
        <taxon>Euteleostomi</taxon>
        <taxon>Mammalia</taxon>
        <taxon>Eutheria</taxon>
        <taxon>Laurasiatheria</taxon>
        <taxon>Carnivora</taxon>
        <taxon>Caniformia</taxon>
        <taxon>Pinnipedia</taxon>
        <taxon>Phocidae</taxon>
        <taxon>Monachinae</taxon>
        <taxon>Lobodontini</taxon>
        <taxon>Leptonychotes</taxon>
    </lineage>
</organism>
<feature type="region of interest" description="Disordered" evidence="1">
    <location>
        <begin position="1"/>
        <end position="76"/>
    </location>
</feature>
<feature type="compositionally biased region" description="Polar residues" evidence="1">
    <location>
        <begin position="11"/>
        <end position="23"/>
    </location>
</feature>
<dbReference type="OrthoDB" id="6770063at2759"/>
<evidence type="ECO:0000256" key="1">
    <source>
        <dbReference type="SAM" id="MobiDB-lite"/>
    </source>
</evidence>
<dbReference type="RefSeq" id="XP_030875023.1">
    <property type="nucleotide sequence ID" value="XM_031019163.1"/>
</dbReference>
<keyword evidence="2" id="KW-1185">Reference proteome</keyword>
<evidence type="ECO:0000313" key="3">
    <source>
        <dbReference type="RefSeq" id="XP_030875023.1"/>
    </source>
</evidence>
<protein>
    <submittedName>
        <fullName evidence="3">Protein spinster homolog 2-like</fullName>
    </submittedName>
</protein>
<gene>
    <name evidence="3" type="primary">LOC115937356</name>
</gene>
<feature type="non-terminal residue" evidence="3">
    <location>
        <position position="146"/>
    </location>
</feature>
<proteinExistence type="predicted"/>
<dbReference type="KEGG" id="lww:115937356"/>
<dbReference type="GeneID" id="115937356"/>